<feature type="binding site" evidence="3">
    <location>
        <position position="97"/>
    </location>
    <ligand>
        <name>substrate</name>
    </ligand>
</feature>
<dbReference type="Pfam" id="PF02146">
    <property type="entry name" value="SIR2"/>
    <property type="match status" value="1"/>
</dbReference>
<dbReference type="CDD" id="cd01412">
    <property type="entry name" value="SIRT5_Af1_CobB"/>
    <property type="match status" value="1"/>
</dbReference>
<feature type="binding site" evidence="3">
    <location>
        <begin position="216"/>
        <end position="218"/>
    </location>
    <ligand>
        <name>NAD(+)</name>
        <dbReference type="ChEBI" id="CHEBI:57540"/>
    </ligand>
</feature>
<organism evidence="6 7">
    <name type="scientific">Winslowiella toletana</name>
    <dbReference type="NCBI Taxonomy" id="92490"/>
    <lineage>
        <taxon>Bacteria</taxon>
        <taxon>Pseudomonadati</taxon>
        <taxon>Pseudomonadota</taxon>
        <taxon>Gammaproteobacteria</taxon>
        <taxon>Enterobacterales</taxon>
        <taxon>Erwiniaceae</taxon>
        <taxon>Winslowiella</taxon>
    </lineage>
</organism>
<comment type="catalytic activity">
    <reaction evidence="3">
        <text>N(6)-acetyl-L-lysyl-[protein] + NAD(+) + H2O = 2''-O-acetyl-ADP-D-ribose + nicotinamide + L-lysyl-[protein]</text>
        <dbReference type="Rhea" id="RHEA:43636"/>
        <dbReference type="Rhea" id="RHEA-COMP:9752"/>
        <dbReference type="Rhea" id="RHEA-COMP:10731"/>
        <dbReference type="ChEBI" id="CHEBI:15377"/>
        <dbReference type="ChEBI" id="CHEBI:17154"/>
        <dbReference type="ChEBI" id="CHEBI:29969"/>
        <dbReference type="ChEBI" id="CHEBI:57540"/>
        <dbReference type="ChEBI" id="CHEBI:61930"/>
        <dbReference type="ChEBI" id="CHEBI:83767"/>
        <dbReference type="EC" id="2.3.1.286"/>
    </reaction>
</comment>
<keyword evidence="3" id="KW-0479">Metal-binding</keyword>
<feature type="domain" description="Deacetylase sirtuin-type" evidence="5">
    <location>
        <begin position="23"/>
        <end position="274"/>
    </location>
</feature>
<feature type="binding site" evidence="3">
    <location>
        <position position="260"/>
    </location>
    <ligand>
        <name>NAD(+)</name>
        <dbReference type="ChEBI" id="CHEBI:57540"/>
    </ligand>
</feature>
<dbReference type="InterPro" id="IPR050134">
    <property type="entry name" value="NAD-dep_sirtuin_deacylases"/>
</dbReference>
<feature type="binding site" evidence="3">
    <location>
        <begin position="131"/>
        <end position="134"/>
    </location>
    <ligand>
        <name>NAD(+)</name>
        <dbReference type="ChEBI" id="CHEBI:57540"/>
    </ligand>
</feature>
<evidence type="ECO:0000256" key="3">
    <source>
        <dbReference type="HAMAP-Rule" id="MF_01121"/>
    </source>
</evidence>
<comment type="catalytic activity">
    <reaction evidence="3">
        <text>N(6)-(2-hydroxyisobutanoyl)-L-lysyl-[protein] + NAD(+) + H2O = 2''-O-(2-hydroxyisobutanoyl)-ADP-D-ribose + nicotinamide + L-lysyl-[protein]</text>
        <dbReference type="Rhea" id="RHEA:24364"/>
        <dbReference type="Rhea" id="RHEA-COMP:9752"/>
        <dbReference type="Rhea" id="RHEA-COMP:15921"/>
        <dbReference type="ChEBI" id="CHEBI:15377"/>
        <dbReference type="ChEBI" id="CHEBI:17154"/>
        <dbReference type="ChEBI" id="CHEBI:29969"/>
        <dbReference type="ChEBI" id="CHEBI:57540"/>
        <dbReference type="ChEBI" id="CHEBI:144968"/>
        <dbReference type="ChEBI" id="CHEBI:144969"/>
    </reaction>
</comment>
<dbReference type="Proteomes" id="UP001195624">
    <property type="component" value="Unassembled WGS sequence"/>
</dbReference>
<keyword evidence="6" id="KW-0378">Hydrolase</keyword>
<evidence type="ECO:0000256" key="2">
    <source>
        <dbReference type="ARBA" id="ARBA00023027"/>
    </source>
</evidence>
<dbReference type="Gene3D" id="3.40.50.1220">
    <property type="entry name" value="TPP-binding domain"/>
    <property type="match status" value="1"/>
</dbReference>
<dbReference type="PROSITE" id="PS50305">
    <property type="entry name" value="SIRTUIN"/>
    <property type="match status" value="1"/>
</dbReference>
<keyword evidence="3" id="KW-0862">Zinc</keyword>
<dbReference type="EC" id="2.3.1.286" evidence="3"/>
<feature type="binding site" evidence="3">
    <location>
        <begin position="50"/>
        <end position="69"/>
    </location>
    <ligand>
        <name>NAD(+)</name>
        <dbReference type="ChEBI" id="CHEBI:57540"/>
    </ligand>
</feature>
<evidence type="ECO:0000313" key="6">
    <source>
        <dbReference type="EMBL" id="MBP2170983.1"/>
    </source>
</evidence>
<keyword evidence="2 3" id="KW-0520">NAD</keyword>
<feature type="binding site" evidence="3">
    <location>
        <position position="176"/>
    </location>
    <ligand>
        <name>Zn(2+)</name>
        <dbReference type="ChEBI" id="CHEBI:29105"/>
    </ligand>
</feature>
<dbReference type="PANTHER" id="PTHR11085:SF4">
    <property type="entry name" value="NAD-DEPENDENT PROTEIN DEACYLASE"/>
    <property type="match status" value="1"/>
</dbReference>
<dbReference type="SUPFAM" id="SSF52467">
    <property type="entry name" value="DHS-like NAD/FAD-binding domain"/>
    <property type="match status" value="1"/>
</dbReference>
<reference evidence="6 7" key="1">
    <citation type="submission" date="2021-03" db="EMBL/GenBank/DDBJ databases">
        <authorList>
            <person name="D'Agostino P."/>
            <person name="Huntemann M."/>
            <person name="Clum A."/>
            <person name="Spunde A."/>
            <person name="Palaniappan K."/>
            <person name="Ritter S."/>
            <person name="Mikhailova N."/>
            <person name="Chen I.-M."/>
            <person name="Stamatis D."/>
            <person name="Reddy T."/>
            <person name="O'Malley R."/>
            <person name="Daum C."/>
            <person name="Shapiro N."/>
            <person name="Ivanova N."/>
            <person name="Kyrpides N."/>
            <person name="Woyke T."/>
        </authorList>
    </citation>
    <scope>NUCLEOTIDE SEQUENCE [LARGE SCALE GENOMIC DNA]</scope>
    <source>
        <strain evidence="6 7">WS4403</strain>
    </source>
</reference>
<keyword evidence="7" id="KW-1185">Reference proteome</keyword>
<evidence type="ECO:0000259" key="5">
    <source>
        <dbReference type="PROSITE" id="PS50305"/>
    </source>
</evidence>
<gene>
    <name evidence="3" type="primary">cobB</name>
    <name evidence="6" type="ORF">J2125_004175</name>
</gene>
<feature type="binding site" evidence="3">
    <location>
        <position position="94"/>
    </location>
    <ligand>
        <name>substrate</name>
    </ligand>
</feature>
<dbReference type="InterPro" id="IPR027546">
    <property type="entry name" value="Sirtuin_class_III"/>
</dbReference>
<name>A0ABS4PGF4_9GAMM</name>
<comment type="similarity">
    <text evidence="3">Belongs to the sirtuin family. Class III subfamily.</text>
</comment>
<dbReference type="InterPro" id="IPR026591">
    <property type="entry name" value="Sirtuin_cat_small_dom_sf"/>
</dbReference>
<dbReference type="InterPro" id="IPR026590">
    <property type="entry name" value="Ssirtuin_cat_dom"/>
</dbReference>
<comment type="caution">
    <text evidence="3 4">Lacks conserved residue(s) required for the propagation of feature annotation.</text>
</comment>
<comment type="domain">
    <text evidence="3">2 residues (Tyr-94 and Arg-97) present in a large hydrophobic pocket are probably involved in substrate specificity. They are important for desuccinylation activity, but dispensable for deacetylation activity.</text>
</comment>
<comment type="cofactor">
    <cofactor evidence="3">
        <name>Zn(2+)</name>
        <dbReference type="ChEBI" id="CHEBI:29105"/>
    </cofactor>
    <text evidence="3">Binds 1 zinc ion per subunit.</text>
</comment>
<comment type="function">
    <text evidence="3">NAD-dependent lysine deacetylase that specifically removes acetyl groups on target proteins. Also acts as a protein-lysine deacylase by mediating protein desuccinylation and de-2-hydroxyisobutyrylation. Modulates the activities of several proteins which are inactive in their acylated form.</text>
</comment>
<dbReference type="EMBL" id="JAGGMQ010000001">
    <property type="protein sequence ID" value="MBP2170983.1"/>
    <property type="molecule type" value="Genomic_DNA"/>
</dbReference>
<feature type="binding site" evidence="3">
    <location>
        <position position="157"/>
    </location>
    <ligand>
        <name>Zn(2+)</name>
        <dbReference type="ChEBI" id="CHEBI:29105"/>
    </ligand>
</feature>
<comment type="subcellular location">
    <subcellularLocation>
        <location evidence="3">Cytoplasm</location>
    </subcellularLocation>
</comment>
<evidence type="ECO:0000256" key="4">
    <source>
        <dbReference type="PROSITE-ProRule" id="PRU00236"/>
    </source>
</evidence>
<dbReference type="InterPro" id="IPR003000">
    <property type="entry name" value="Sirtuin"/>
</dbReference>
<dbReference type="Gene3D" id="3.30.1600.10">
    <property type="entry name" value="SIR2/SIRT2 'Small Domain"/>
    <property type="match status" value="1"/>
</dbReference>
<protein>
    <recommendedName>
        <fullName evidence="3">NAD-dependent protein deacylase</fullName>
        <ecNumber evidence="3">2.3.1.286</ecNumber>
    </recommendedName>
    <alternativeName>
        <fullName evidence="3">Regulatory protein SIR2 homolog</fullName>
    </alternativeName>
</protein>
<dbReference type="GO" id="GO:0016787">
    <property type="term" value="F:hydrolase activity"/>
    <property type="evidence" value="ECO:0007669"/>
    <property type="project" value="UniProtKB-KW"/>
</dbReference>
<keyword evidence="3" id="KW-0963">Cytoplasm</keyword>
<evidence type="ECO:0000313" key="7">
    <source>
        <dbReference type="Proteomes" id="UP001195624"/>
    </source>
</evidence>
<dbReference type="PANTHER" id="PTHR11085">
    <property type="entry name" value="NAD-DEPENDENT PROTEIN DEACYLASE SIRTUIN-5, MITOCHONDRIAL-RELATED"/>
    <property type="match status" value="1"/>
</dbReference>
<dbReference type="RefSeq" id="WP_017801903.1">
    <property type="nucleotide sequence ID" value="NZ_JAGGMQ010000001.1"/>
</dbReference>
<sequence length="277" mass="31873">MRTPRRRLRLARYKKTKRQIHQRFRQRIFERDRTAELLAHPLPRVVILTGAGISAESGIRTFRADDGLWEEHRVEDIATPEGFARDPERVQAFYNARRRQLQQSEIQPNAAHQALAELEAALGDNFLLVTQNIDNLHERAGSERVIHMHGELLKVRCPGSGQIFEWLEDVNPGDRCHCCQFPNRLRPHVVWFGEMPLEMEEIYQAIEKANYFIAIGTSGHVYPAAGFVHEARLQGAHTVELNLEPSQVGSEFEEKKYGLASEVVPLYVRTFLLGLYK</sequence>
<keyword evidence="1" id="KW-0808">Transferase</keyword>
<feature type="active site" description="Proton acceptor" evidence="3">
    <location>
        <position position="149"/>
    </location>
</feature>
<dbReference type="NCBIfam" id="NF001755">
    <property type="entry name" value="PRK00481.1-5"/>
    <property type="match status" value="1"/>
</dbReference>
<dbReference type="HAMAP" id="MF_01121">
    <property type="entry name" value="Sirtuin_ClassIII"/>
    <property type="match status" value="1"/>
</dbReference>
<proteinExistence type="inferred from homology"/>
<evidence type="ECO:0000256" key="1">
    <source>
        <dbReference type="ARBA" id="ARBA00022679"/>
    </source>
</evidence>
<comment type="caution">
    <text evidence="6">The sequence shown here is derived from an EMBL/GenBank/DDBJ whole genome shotgun (WGS) entry which is preliminary data.</text>
</comment>
<feature type="binding site" evidence="3">
    <location>
        <begin position="242"/>
        <end position="244"/>
    </location>
    <ligand>
        <name>NAD(+)</name>
        <dbReference type="ChEBI" id="CHEBI:57540"/>
    </ligand>
</feature>
<reference evidence="7" key="2">
    <citation type="submission" date="2023-07" db="EMBL/GenBank/DDBJ databases">
        <title>Genome mining of underrepresented organisms for secondary metabolites.</title>
        <authorList>
            <person name="D'Agostino P.M."/>
        </authorList>
    </citation>
    <scope>NUCLEOTIDE SEQUENCE [LARGE SCALE GENOMIC DNA]</scope>
    <source>
        <strain evidence="7">WS4403</strain>
    </source>
</reference>
<dbReference type="InterPro" id="IPR029035">
    <property type="entry name" value="DHS-like_NAD/FAD-binding_dom"/>
</dbReference>
<accession>A0ABS4PGF4</accession>
<comment type="catalytic activity">
    <reaction evidence="3">
        <text>N(6)-succinyl-L-lysyl-[protein] + NAD(+) + H2O = 2''-O-succinyl-ADP-D-ribose + nicotinamide + L-lysyl-[protein]</text>
        <dbReference type="Rhea" id="RHEA:47668"/>
        <dbReference type="Rhea" id="RHEA-COMP:9752"/>
        <dbReference type="Rhea" id="RHEA-COMP:11877"/>
        <dbReference type="ChEBI" id="CHEBI:15377"/>
        <dbReference type="ChEBI" id="CHEBI:17154"/>
        <dbReference type="ChEBI" id="CHEBI:29969"/>
        <dbReference type="ChEBI" id="CHEBI:57540"/>
        <dbReference type="ChEBI" id="CHEBI:87830"/>
        <dbReference type="ChEBI" id="CHEBI:87832"/>
    </reaction>
</comment>